<gene>
    <name evidence="2" type="ORF">CAEBREN_10284</name>
</gene>
<dbReference type="Proteomes" id="UP000008068">
    <property type="component" value="Unassembled WGS sequence"/>
</dbReference>
<evidence type="ECO:0000313" key="3">
    <source>
        <dbReference type="Proteomes" id="UP000008068"/>
    </source>
</evidence>
<dbReference type="EMBL" id="GL379969">
    <property type="protein sequence ID" value="EGT39374.1"/>
    <property type="molecule type" value="Genomic_DNA"/>
</dbReference>
<evidence type="ECO:0000313" key="2">
    <source>
        <dbReference type="EMBL" id="EGT39374.1"/>
    </source>
</evidence>
<feature type="compositionally biased region" description="Basic and acidic residues" evidence="1">
    <location>
        <begin position="20"/>
        <end position="29"/>
    </location>
</feature>
<proteinExistence type="predicted"/>
<evidence type="ECO:0000256" key="1">
    <source>
        <dbReference type="SAM" id="MobiDB-lite"/>
    </source>
</evidence>
<organism evidence="3">
    <name type="scientific">Caenorhabditis brenneri</name>
    <name type="common">Nematode worm</name>
    <dbReference type="NCBI Taxonomy" id="135651"/>
    <lineage>
        <taxon>Eukaryota</taxon>
        <taxon>Metazoa</taxon>
        <taxon>Ecdysozoa</taxon>
        <taxon>Nematoda</taxon>
        <taxon>Chromadorea</taxon>
        <taxon>Rhabditida</taxon>
        <taxon>Rhabditina</taxon>
        <taxon>Rhabditomorpha</taxon>
        <taxon>Rhabditoidea</taxon>
        <taxon>Rhabditidae</taxon>
        <taxon>Peloderinae</taxon>
        <taxon>Caenorhabditis</taxon>
    </lineage>
</organism>
<sequence>MISLYSNKNERSNTHQLPSWKREEDYIGREDEEYVEQAPRQEDQRRRAPSGGRTPYRPPSRGEENREVPMAPRRSGRSPVRMIPPVGQARVPPAQPPRQPPSRGQAMERQERRRLDILREEQIARQQLEQSTANGDASVNAIKEEAAVYKFFV</sequence>
<dbReference type="AlphaFoldDB" id="G0NX53"/>
<feature type="region of interest" description="Disordered" evidence="1">
    <location>
        <begin position="1"/>
        <end position="119"/>
    </location>
</feature>
<dbReference type="HOGENOM" id="CLU_1714890_0_0_1"/>
<name>G0NX53_CAEBE</name>
<keyword evidence="3" id="KW-1185">Reference proteome</keyword>
<protein>
    <submittedName>
        <fullName evidence="2">Uncharacterized protein</fullName>
    </submittedName>
</protein>
<dbReference type="InParanoid" id="G0NX53"/>
<feature type="compositionally biased region" description="Basic and acidic residues" evidence="1">
    <location>
        <begin position="106"/>
        <end position="119"/>
    </location>
</feature>
<accession>G0NX53</accession>
<reference evidence="3" key="1">
    <citation type="submission" date="2011-07" db="EMBL/GenBank/DDBJ databases">
        <authorList>
            <consortium name="Caenorhabditis brenneri Sequencing and Analysis Consortium"/>
            <person name="Wilson R.K."/>
        </authorList>
    </citation>
    <scope>NUCLEOTIDE SEQUENCE [LARGE SCALE GENOMIC DNA]</scope>
    <source>
        <strain evidence="3">PB2801</strain>
    </source>
</reference>